<comment type="function">
    <text evidence="5">Non-catalytic subunit of the queuine tRNA-ribosyltransferase (TGT) that catalyzes the base-exchange of a guanine (G) residue with queuine (Q) at position 34 (anticodon wobble position) in tRNAs with GU(N) anticodons (tRNA-Asp, -Asn, -His and -Tyr), resulting in the hypermodified nucleoside queuosine (7-(((4,5-cis-dihydroxy-2-cyclopenten-1-yl)amino)methyl)-7-deazaguanosine).</text>
</comment>
<comment type="subcellular location">
    <subcellularLocation>
        <location evidence="5">Cytoplasm</location>
    </subcellularLocation>
</comment>
<dbReference type="InterPro" id="IPR036511">
    <property type="entry name" value="TGT-like_sf"/>
</dbReference>
<dbReference type="Proteomes" id="UP000822688">
    <property type="component" value="Chromosome 7"/>
</dbReference>
<dbReference type="GO" id="GO:0046872">
    <property type="term" value="F:metal ion binding"/>
    <property type="evidence" value="ECO:0007669"/>
    <property type="project" value="UniProtKB-KW"/>
</dbReference>
<evidence type="ECO:0000256" key="4">
    <source>
        <dbReference type="ARBA" id="ARBA00022833"/>
    </source>
</evidence>
<protein>
    <recommendedName>
        <fullName evidence="5">Queuine tRNA-ribosyltransferase accessory subunit 2</fullName>
    </recommendedName>
    <alternativeName>
        <fullName evidence="5">Queuine tRNA-ribosyltransferase domain-containing protein 1</fullName>
    </alternativeName>
</protein>
<evidence type="ECO:0000256" key="2">
    <source>
        <dbReference type="ARBA" id="ARBA00022694"/>
    </source>
</evidence>
<evidence type="ECO:0000256" key="3">
    <source>
        <dbReference type="ARBA" id="ARBA00022723"/>
    </source>
</evidence>
<dbReference type="Gene3D" id="3.20.20.105">
    <property type="entry name" value="Queuine tRNA-ribosyltransferase-like"/>
    <property type="match status" value="1"/>
</dbReference>
<dbReference type="InterPro" id="IPR028592">
    <property type="entry name" value="QTRTD1"/>
</dbReference>
<dbReference type="HAMAP" id="MF_03043">
    <property type="entry name" value="QTRT2"/>
    <property type="match status" value="1"/>
</dbReference>
<dbReference type="GO" id="GO:0006400">
    <property type="term" value="P:tRNA modification"/>
    <property type="evidence" value="ECO:0007669"/>
    <property type="project" value="InterPro"/>
</dbReference>
<comment type="subunit">
    <text evidence="5">Heterodimer of a catalytic subunit and an accessory subunit.</text>
</comment>
<evidence type="ECO:0000256" key="5">
    <source>
        <dbReference type="HAMAP-Rule" id="MF_03043"/>
    </source>
</evidence>
<keyword evidence="4 5" id="KW-0862">Zinc</keyword>
<dbReference type="GO" id="GO:0005737">
    <property type="term" value="C:cytoplasm"/>
    <property type="evidence" value="ECO:0007669"/>
    <property type="project" value="UniProtKB-SubCell"/>
</dbReference>
<dbReference type="NCBIfam" id="TIGR00449">
    <property type="entry name" value="tgt_general"/>
    <property type="match status" value="1"/>
</dbReference>
<evidence type="ECO:0000313" key="8">
    <source>
        <dbReference type="Proteomes" id="UP000822688"/>
    </source>
</evidence>
<evidence type="ECO:0000256" key="1">
    <source>
        <dbReference type="ARBA" id="ARBA00022490"/>
    </source>
</evidence>
<dbReference type="InterPro" id="IPR050852">
    <property type="entry name" value="Queuine_tRNA-ribosyltrfase"/>
</dbReference>
<feature type="binding site" evidence="5">
    <location>
        <position position="325"/>
    </location>
    <ligand>
        <name>Zn(2+)</name>
        <dbReference type="ChEBI" id="CHEBI:29105"/>
    </ligand>
</feature>
<feature type="binding site" evidence="5">
    <location>
        <position position="328"/>
    </location>
    <ligand>
        <name>Zn(2+)</name>
        <dbReference type="ChEBI" id="CHEBI:29105"/>
    </ligand>
</feature>
<comment type="similarity">
    <text evidence="5">Belongs to the queuine tRNA-ribosyltransferase family. QTRT2 subfamily.</text>
</comment>
<keyword evidence="1 5" id="KW-0963">Cytoplasm</keyword>
<gene>
    <name evidence="7" type="ORF">KC19_7G106000</name>
</gene>
<keyword evidence="8" id="KW-1185">Reference proteome</keyword>
<dbReference type="EMBL" id="CM026428">
    <property type="protein sequence ID" value="KAG0567043.1"/>
    <property type="molecule type" value="Genomic_DNA"/>
</dbReference>
<dbReference type="PANTHER" id="PTHR46064:SF1">
    <property type="entry name" value="QUEUINE TRNA-RIBOSYLTRANSFERASE ACCESSORY SUBUNIT 2"/>
    <property type="match status" value="1"/>
</dbReference>
<name>A0A8T0H6R3_CERPU</name>
<feature type="binding site" evidence="5">
    <location>
        <position position="323"/>
    </location>
    <ligand>
        <name>Zn(2+)</name>
        <dbReference type="ChEBI" id="CHEBI:29105"/>
    </ligand>
</feature>
<dbReference type="PANTHER" id="PTHR46064">
    <property type="entry name" value="QUEUINE TRNA-RIBOSYLTRANSFERASE ACCESSORY SUBUNIT 2"/>
    <property type="match status" value="1"/>
</dbReference>
<dbReference type="InterPro" id="IPR002616">
    <property type="entry name" value="tRNA_ribo_trans-like"/>
</dbReference>
<dbReference type="FunFam" id="3.20.20.105:FF:000003">
    <property type="entry name" value="Queuine tRNA-ribosyltransferase accessory subunit 2"/>
    <property type="match status" value="1"/>
</dbReference>
<dbReference type="GO" id="GO:0008479">
    <property type="term" value="F:tRNA-guanosine(34) queuine transglycosylase activity"/>
    <property type="evidence" value="ECO:0007669"/>
    <property type="project" value="UniProtKB-UniRule"/>
</dbReference>
<evidence type="ECO:0000313" key="7">
    <source>
        <dbReference type="EMBL" id="KAG0567043.1"/>
    </source>
</evidence>
<keyword evidence="2 5" id="KW-0819">tRNA processing</keyword>
<keyword evidence="3 5" id="KW-0479">Metal-binding</keyword>
<comment type="cofactor">
    <cofactor evidence="5">
        <name>Zn(2+)</name>
        <dbReference type="ChEBI" id="CHEBI:29105"/>
    </cofactor>
    <text evidence="5">Binds 1 zinc ion per subunit.</text>
</comment>
<evidence type="ECO:0000259" key="6">
    <source>
        <dbReference type="Pfam" id="PF01702"/>
    </source>
</evidence>
<comment type="caution">
    <text evidence="7">The sequence shown here is derived from an EMBL/GenBank/DDBJ whole genome shotgun (WGS) entry which is preliminary data.</text>
</comment>
<sequence length="399" mass="44153">MEFAVGACSGGARVGSLQLADGVQVETPGLLQLTQKGLPATIPPDMLLDLHPDARLCQFTPLHFLESPLSLIVARAGGIHKLSSLTGFGMVAVARDMLAESSNGEESSNSVETGQPIVGPEKYMDVVNACKPDLWVSLPDDVSPWVDEKRNRLSVDRTLKWLDQCLSLQNAEYGNRCLGVVVGASSVEERIRSAEQTATRNVAGFSLGGFGMGEDVAHRDLVMETVIANLPEEKLRHVCGLGLPEEILQAIGRGIDLIDSTYPFTLTKAGYAMTFPLYMESAPSSLEKQPAVEELAENGSDSAKINLRSVAYRLDEDQLVTGCKCYTCQRHTRAYIYNLMITRETLAQTLLEIHNTYHYLEFLKAIRESIKIDKFNEFRNWFTSKRHESRVLSRRAEEL</sequence>
<feature type="binding site" evidence="5">
    <location>
        <position position="354"/>
    </location>
    <ligand>
        <name>Zn(2+)</name>
        <dbReference type="ChEBI" id="CHEBI:29105"/>
    </ligand>
</feature>
<reference evidence="7" key="1">
    <citation type="submission" date="2020-06" db="EMBL/GenBank/DDBJ databases">
        <title>WGS assembly of Ceratodon purpureus strain R40.</title>
        <authorList>
            <person name="Carey S.B."/>
            <person name="Jenkins J."/>
            <person name="Shu S."/>
            <person name="Lovell J.T."/>
            <person name="Sreedasyam A."/>
            <person name="Maumus F."/>
            <person name="Tiley G.P."/>
            <person name="Fernandez-Pozo N."/>
            <person name="Barry K."/>
            <person name="Chen C."/>
            <person name="Wang M."/>
            <person name="Lipzen A."/>
            <person name="Daum C."/>
            <person name="Saski C.A."/>
            <person name="Payton A.C."/>
            <person name="Mcbreen J.C."/>
            <person name="Conrad R.E."/>
            <person name="Kollar L.M."/>
            <person name="Olsson S."/>
            <person name="Huttunen S."/>
            <person name="Landis J.B."/>
            <person name="Wickett N.J."/>
            <person name="Johnson M.G."/>
            <person name="Rensing S.A."/>
            <person name="Grimwood J."/>
            <person name="Schmutz J."/>
            <person name="Mcdaniel S.F."/>
        </authorList>
    </citation>
    <scope>NUCLEOTIDE SEQUENCE</scope>
    <source>
        <strain evidence="7">R40</strain>
    </source>
</reference>
<organism evidence="7 8">
    <name type="scientific">Ceratodon purpureus</name>
    <name type="common">Fire moss</name>
    <name type="synonym">Dicranum purpureum</name>
    <dbReference type="NCBI Taxonomy" id="3225"/>
    <lineage>
        <taxon>Eukaryota</taxon>
        <taxon>Viridiplantae</taxon>
        <taxon>Streptophyta</taxon>
        <taxon>Embryophyta</taxon>
        <taxon>Bryophyta</taxon>
        <taxon>Bryophytina</taxon>
        <taxon>Bryopsida</taxon>
        <taxon>Dicranidae</taxon>
        <taxon>Pseudoditrichales</taxon>
        <taxon>Ditrichaceae</taxon>
        <taxon>Ceratodon</taxon>
    </lineage>
</organism>
<accession>A0A8T0H6R3</accession>
<proteinExistence type="inferred from homology"/>
<dbReference type="SUPFAM" id="SSF51713">
    <property type="entry name" value="tRNA-guanine transglycosylase"/>
    <property type="match status" value="1"/>
</dbReference>
<dbReference type="AlphaFoldDB" id="A0A8T0H6R3"/>
<dbReference type="Pfam" id="PF01702">
    <property type="entry name" value="TGT"/>
    <property type="match status" value="1"/>
</dbReference>
<feature type="domain" description="tRNA-guanine(15) transglycosylase-like" evidence="6">
    <location>
        <begin position="10"/>
        <end position="386"/>
    </location>
</feature>